<name>A0ABN8HVF4_9NEOP</name>
<evidence type="ECO:0000313" key="2">
    <source>
        <dbReference type="EMBL" id="CAH2039820.1"/>
    </source>
</evidence>
<feature type="compositionally biased region" description="Basic residues" evidence="1">
    <location>
        <begin position="26"/>
        <end position="35"/>
    </location>
</feature>
<protein>
    <submittedName>
        <fullName evidence="2">Uncharacterized protein</fullName>
    </submittedName>
</protein>
<dbReference type="Proteomes" id="UP000837857">
    <property type="component" value="Chromosome 11"/>
</dbReference>
<feature type="region of interest" description="Disordered" evidence="1">
    <location>
        <begin position="90"/>
        <end position="122"/>
    </location>
</feature>
<proteinExistence type="predicted"/>
<reference evidence="2" key="1">
    <citation type="submission" date="2022-03" db="EMBL/GenBank/DDBJ databases">
        <authorList>
            <person name="Martin H S."/>
        </authorList>
    </citation>
    <scope>NUCLEOTIDE SEQUENCE</scope>
</reference>
<accession>A0ABN8HVF4</accession>
<feature type="compositionally biased region" description="Basic and acidic residues" evidence="1">
    <location>
        <begin position="1"/>
        <end position="13"/>
    </location>
</feature>
<feature type="compositionally biased region" description="Basic residues" evidence="1">
    <location>
        <begin position="303"/>
        <end position="312"/>
    </location>
</feature>
<feature type="region of interest" description="Disordered" evidence="1">
    <location>
        <begin position="227"/>
        <end position="250"/>
    </location>
</feature>
<feature type="compositionally biased region" description="Polar residues" evidence="1">
    <location>
        <begin position="280"/>
        <end position="296"/>
    </location>
</feature>
<evidence type="ECO:0000313" key="3">
    <source>
        <dbReference type="Proteomes" id="UP000837857"/>
    </source>
</evidence>
<feature type="non-terminal residue" evidence="2">
    <location>
        <position position="1"/>
    </location>
</feature>
<dbReference type="EMBL" id="OW152823">
    <property type="protein sequence ID" value="CAH2039820.1"/>
    <property type="molecule type" value="Genomic_DNA"/>
</dbReference>
<feature type="compositionally biased region" description="Acidic residues" evidence="1">
    <location>
        <begin position="97"/>
        <end position="112"/>
    </location>
</feature>
<feature type="compositionally biased region" description="Polar residues" evidence="1">
    <location>
        <begin position="51"/>
        <end position="62"/>
    </location>
</feature>
<feature type="region of interest" description="Disordered" evidence="1">
    <location>
        <begin position="280"/>
        <end position="315"/>
    </location>
</feature>
<evidence type="ECO:0000256" key="1">
    <source>
        <dbReference type="SAM" id="MobiDB-lite"/>
    </source>
</evidence>
<organism evidence="2 3">
    <name type="scientific">Iphiclides podalirius</name>
    <name type="common">scarce swallowtail</name>
    <dbReference type="NCBI Taxonomy" id="110791"/>
    <lineage>
        <taxon>Eukaryota</taxon>
        <taxon>Metazoa</taxon>
        <taxon>Ecdysozoa</taxon>
        <taxon>Arthropoda</taxon>
        <taxon>Hexapoda</taxon>
        <taxon>Insecta</taxon>
        <taxon>Pterygota</taxon>
        <taxon>Neoptera</taxon>
        <taxon>Endopterygota</taxon>
        <taxon>Lepidoptera</taxon>
        <taxon>Glossata</taxon>
        <taxon>Ditrysia</taxon>
        <taxon>Papilionoidea</taxon>
        <taxon>Papilionidae</taxon>
        <taxon>Papilioninae</taxon>
        <taxon>Iphiclides</taxon>
    </lineage>
</organism>
<feature type="region of interest" description="Disordered" evidence="1">
    <location>
        <begin position="1"/>
        <end position="78"/>
    </location>
</feature>
<gene>
    <name evidence="2" type="ORF">IPOD504_LOCUS2016</name>
</gene>
<sequence length="343" mass="37210">MDPLRTGDHREEGAVPGNAPVPARSSRGKRGRLGRLARPCTIDGQAEGESDGSQVSRISATSEDTRKRKAKAPSGDTVAANYKAVVKVASASATATEGEDKEDGHDTEEDSQDLSGIKLKSTLPNPEGLGLELKSQSNRMIESHIDFQLQEIEKVADRSRNLKGCFVRGLRSAVTSVRAAANELARRSSANGIVAKLEKENAELRSQLFSLAGRMEKLTEEIKHLRKQTQERASKTHSYAQYTPSGPKYMSDEEKMMERIGALVESKLAAFGARLFPGATHQQPLGTTNMVSTKSVQPLPKSAKPKRKKKRDRCPITAVRKLAAAKTVKTPVLQSPETKKGTG</sequence>
<keyword evidence="3" id="KW-1185">Reference proteome</keyword>